<comment type="caution">
    <text evidence="1">The sequence shown here is derived from an EMBL/GenBank/DDBJ whole genome shotgun (WGS) entry which is preliminary data.</text>
</comment>
<accession>A0A1F6V7Q5</accession>
<evidence type="ECO:0000313" key="1">
    <source>
        <dbReference type="EMBL" id="OGI65668.1"/>
    </source>
</evidence>
<sequence length="74" mass="8565">MNTKKVGQRQEFFPITSVCRDDLETAGFYTKNITDSTMLRLASKMANTYCENSFWIDLDILAEDLGIKKHQDKQ</sequence>
<evidence type="ECO:0000313" key="2">
    <source>
        <dbReference type="Proteomes" id="UP000178700"/>
    </source>
</evidence>
<dbReference type="AlphaFoldDB" id="A0A1F6V7Q5"/>
<name>A0A1F6V7Q5_9BACT</name>
<organism evidence="1 2">
    <name type="scientific">Candidatus Nomurabacteria bacterium RIFCSPHIGHO2_01_FULL_39_10</name>
    <dbReference type="NCBI Taxonomy" id="1801733"/>
    <lineage>
        <taxon>Bacteria</taxon>
        <taxon>Candidatus Nomuraibacteriota</taxon>
    </lineage>
</organism>
<protein>
    <submittedName>
        <fullName evidence="1">Uncharacterized protein</fullName>
    </submittedName>
</protein>
<dbReference type="Proteomes" id="UP000178700">
    <property type="component" value="Unassembled WGS sequence"/>
</dbReference>
<gene>
    <name evidence="1" type="ORF">A2642_00445</name>
</gene>
<dbReference type="EMBL" id="MFTJ01000023">
    <property type="protein sequence ID" value="OGI65668.1"/>
    <property type="molecule type" value="Genomic_DNA"/>
</dbReference>
<proteinExistence type="predicted"/>
<reference evidence="1 2" key="1">
    <citation type="journal article" date="2016" name="Nat. Commun.">
        <title>Thousands of microbial genomes shed light on interconnected biogeochemical processes in an aquifer system.</title>
        <authorList>
            <person name="Anantharaman K."/>
            <person name="Brown C.T."/>
            <person name="Hug L.A."/>
            <person name="Sharon I."/>
            <person name="Castelle C.J."/>
            <person name="Probst A.J."/>
            <person name="Thomas B.C."/>
            <person name="Singh A."/>
            <person name="Wilkins M.J."/>
            <person name="Karaoz U."/>
            <person name="Brodie E.L."/>
            <person name="Williams K.H."/>
            <person name="Hubbard S.S."/>
            <person name="Banfield J.F."/>
        </authorList>
    </citation>
    <scope>NUCLEOTIDE SEQUENCE [LARGE SCALE GENOMIC DNA]</scope>
</reference>